<dbReference type="EMBL" id="CAFZ01001618">
    <property type="protein sequence ID" value="CCA77456.1"/>
    <property type="molecule type" value="Genomic_DNA"/>
</dbReference>
<evidence type="ECO:0000313" key="4">
    <source>
        <dbReference type="Proteomes" id="UP000007148"/>
    </source>
</evidence>
<proteinExistence type="predicted"/>
<accession>G4U1L3</accession>
<gene>
    <name evidence="3" type="ORF">PIIN_11433</name>
</gene>
<dbReference type="InterPro" id="IPR027417">
    <property type="entry name" value="P-loop_NTPase"/>
</dbReference>
<dbReference type="STRING" id="1109443.G4U1L3"/>
<protein>
    <recommendedName>
        <fullName evidence="2">Nephrocystin 3-like N-terminal domain-containing protein</fullName>
    </recommendedName>
</protein>
<dbReference type="SUPFAM" id="SSF52540">
    <property type="entry name" value="P-loop containing nucleoside triphosphate hydrolases"/>
    <property type="match status" value="1"/>
</dbReference>
<reference evidence="3 4" key="1">
    <citation type="journal article" date="2011" name="PLoS Pathog.">
        <title>Endophytic Life Strategies Decoded by Genome and Transcriptome Analyses of the Mutualistic Root Symbiont Piriformospora indica.</title>
        <authorList>
            <person name="Zuccaro A."/>
            <person name="Lahrmann U."/>
            <person name="Guldener U."/>
            <person name="Langen G."/>
            <person name="Pfiffi S."/>
            <person name="Biedenkopf D."/>
            <person name="Wong P."/>
            <person name="Samans B."/>
            <person name="Grimm C."/>
            <person name="Basiewicz M."/>
            <person name="Murat C."/>
            <person name="Martin F."/>
            <person name="Kogel K.H."/>
        </authorList>
    </citation>
    <scope>NUCLEOTIDE SEQUENCE [LARGE SCALE GENOMIC DNA]</scope>
    <source>
        <strain evidence="3 4">DSM 11827</strain>
    </source>
</reference>
<comment type="caution">
    <text evidence="3">The sequence shown here is derived from an EMBL/GenBank/DDBJ whole genome shotgun (WGS) entry which is preliminary data.</text>
</comment>
<dbReference type="InParanoid" id="G4U1L3"/>
<dbReference type="OrthoDB" id="3269932at2759"/>
<organism evidence="3 4">
    <name type="scientific">Serendipita indica (strain DSM 11827)</name>
    <name type="common">Root endophyte fungus</name>
    <name type="synonym">Piriformospora indica</name>
    <dbReference type="NCBI Taxonomy" id="1109443"/>
    <lineage>
        <taxon>Eukaryota</taxon>
        <taxon>Fungi</taxon>
        <taxon>Dikarya</taxon>
        <taxon>Basidiomycota</taxon>
        <taxon>Agaricomycotina</taxon>
        <taxon>Agaricomycetes</taxon>
        <taxon>Sebacinales</taxon>
        <taxon>Serendipitaceae</taxon>
        <taxon>Serendipita</taxon>
    </lineage>
</organism>
<evidence type="ECO:0000259" key="2">
    <source>
        <dbReference type="Pfam" id="PF24883"/>
    </source>
</evidence>
<dbReference type="Pfam" id="PF24883">
    <property type="entry name" value="NPHP3_N"/>
    <property type="match status" value="1"/>
</dbReference>
<dbReference type="AlphaFoldDB" id="G4U1L3"/>
<feature type="domain" description="Nephrocystin 3-like N-terminal" evidence="2">
    <location>
        <begin position="106"/>
        <end position="215"/>
    </location>
</feature>
<dbReference type="Proteomes" id="UP000007148">
    <property type="component" value="Unassembled WGS sequence"/>
</dbReference>
<dbReference type="HOGENOM" id="CLU_1152167_0_0_1"/>
<sequence length="241" mass="26993">MKEARDRLGASSSRFGTTRINKEQIHRLREAEYTAYQRYHIALEVLLNQVMGANALVDELREDVREVIAPNLHEGDDGIDESIIRLSYGTDLEICEPGTRVEILTRIRNWADDANHSQQIFWLNDAAGTGKSTVATTIAKEWQGQGRLGGRFFFNPNVALDQDIRRFCRIVAYDIASNHPQLAPSINSILIASPEDTMDFAMQFVRLILDPLQSLSSTTTAAECRTQRTADGAKDQALADQ</sequence>
<keyword evidence="4" id="KW-1185">Reference proteome</keyword>
<keyword evidence="1" id="KW-0677">Repeat</keyword>
<name>G4U1L3_SERID</name>
<evidence type="ECO:0000256" key="1">
    <source>
        <dbReference type="ARBA" id="ARBA00022737"/>
    </source>
</evidence>
<evidence type="ECO:0000313" key="3">
    <source>
        <dbReference type="EMBL" id="CCA77456.1"/>
    </source>
</evidence>
<dbReference type="InterPro" id="IPR056884">
    <property type="entry name" value="NPHP3-like_N"/>
</dbReference>